<dbReference type="GO" id="GO:0006096">
    <property type="term" value="P:glycolytic process"/>
    <property type="evidence" value="ECO:0007669"/>
    <property type="project" value="UniProtKB-UniPathway"/>
</dbReference>
<gene>
    <name evidence="9" type="ORF">AAP_03280</name>
</gene>
<dbReference type="Pfam" id="PF00349">
    <property type="entry name" value="Hexokinase_1"/>
    <property type="match status" value="1"/>
</dbReference>
<dbReference type="EMBL" id="AZGZ01000013">
    <property type="protein sequence ID" value="KZZ91574.1"/>
    <property type="molecule type" value="Genomic_DNA"/>
</dbReference>
<evidence type="ECO:0000256" key="1">
    <source>
        <dbReference type="ARBA" id="ARBA00009225"/>
    </source>
</evidence>
<comment type="similarity">
    <text evidence="1">Belongs to the hexokinase family.</text>
</comment>
<feature type="compositionally biased region" description="Low complexity" evidence="6">
    <location>
        <begin position="38"/>
        <end position="47"/>
    </location>
</feature>
<feature type="region of interest" description="Disordered" evidence="6">
    <location>
        <begin position="38"/>
        <end position="58"/>
    </location>
</feature>
<dbReference type="UniPathway" id="UPA00109">
    <property type="reaction ID" value="UER00180"/>
</dbReference>
<keyword evidence="5" id="KW-0067">ATP-binding</keyword>
<dbReference type="OrthoDB" id="419537at2759"/>
<dbReference type="GO" id="GO:0005739">
    <property type="term" value="C:mitochondrion"/>
    <property type="evidence" value="ECO:0007669"/>
    <property type="project" value="TreeGrafter"/>
</dbReference>
<feature type="domain" description="Hexokinase C-terminal" evidence="8">
    <location>
        <begin position="337"/>
        <end position="532"/>
    </location>
</feature>
<dbReference type="GO" id="GO:0006013">
    <property type="term" value="P:mannose metabolic process"/>
    <property type="evidence" value="ECO:0007669"/>
    <property type="project" value="TreeGrafter"/>
</dbReference>
<dbReference type="SUPFAM" id="SSF53067">
    <property type="entry name" value="Actin-like ATPase domain"/>
    <property type="match status" value="2"/>
</dbReference>
<reference evidence="9 10" key="1">
    <citation type="journal article" date="2016" name="Genome Biol. Evol.">
        <title>Divergent and convergent evolution of fungal pathogenicity.</title>
        <authorList>
            <person name="Shang Y."/>
            <person name="Xiao G."/>
            <person name="Zheng P."/>
            <person name="Cen K."/>
            <person name="Zhan S."/>
            <person name="Wang C."/>
        </authorList>
    </citation>
    <scope>NUCLEOTIDE SEQUENCE [LARGE SCALE GENOMIC DNA]</scope>
    <source>
        <strain evidence="9 10">ARSEF 7405</strain>
    </source>
</reference>
<dbReference type="GO" id="GO:0001678">
    <property type="term" value="P:intracellular glucose homeostasis"/>
    <property type="evidence" value="ECO:0007669"/>
    <property type="project" value="InterPro"/>
</dbReference>
<organism evidence="9 10">
    <name type="scientific">Ascosphaera apis ARSEF 7405</name>
    <dbReference type="NCBI Taxonomy" id="392613"/>
    <lineage>
        <taxon>Eukaryota</taxon>
        <taxon>Fungi</taxon>
        <taxon>Dikarya</taxon>
        <taxon>Ascomycota</taxon>
        <taxon>Pezizomycotina</taxon>
        <taxon>Eurotiomycetes</taxon>
        <taxon>Eurotiomycetidae</taxon>
        <taxon>Onygenales</taxon>
        <taxon>Ascosphaeraceae</taxon>
        <taxon>Ascosphaera</taxon>
    </lineage>
</organism>
<dbReference type="GO" id="GO:0006006">
    <property type="term" value="P:glucose metabolic process"/>
    <property type="evidence" value="ECO:0007669"/>
    <property type="project" value="TreeGrafter"/>
</dbReference>
<evidence type="ECO:0000313" key="9">
    <source>
        <dbReference type="EMBL" id="KZZ91574.1"/>
    </source>
</evidence>
<feature type="region of interest" description="Disordered" evidence="6">
    <location>
        <begin position="1"/>
        <end position="25"/>
    </location>
</feature>
<evidence type="ECO:0000256" key="6">
    <source>
        <dbReference type="SAM" id="MobiDB-lite"/>
    </source>
</evidence>
<evidence type="ECO:0000259" key="7">
    <source>
        <dbReference type="Pfam" id="PF00349"/>
    </source>
</evidence>
<keyword evidence="10" id="KW-1185">Reference proteome</keyword>
<accession>A0A167YNU0</accession>
<dbReference type="PROSITE" id="PS51748">
    <property type="entry name" value="HEXOKINASE_2"/>
    <property type="match status" value="1"/>
</dbReference>
<protein>
    <submittedName>
        <fullName evidence="9">Hexokinase</fullName>
    </submittedName>
</protein>
<dbReference type="InterPro" id="IPR001312">
    <property type="entry name" value="Hexokinase"/>
</dbReference>
<evidence type="ECO:0000313" key="10">
    <source>
        <dbReference type="Proteomes" id="UP000242877"/>
    </source>
</evidence>
<dbReference type="PANTHER" id="PTHR19443">
    <property type="entry name" value="HEXOKINASE"/>
    <property type="match status" value="1"/>
</dbReference>
<dbReference type="GO" id="GO:0005524">
    <property type="term" value="F:ATP binding"/>
    <property type="evidence" value="ECO:0007669"/>
    <property type="project" value="UniProtKB-KW"/>
</dbReference>
<proteinExistence type="inferred from homology"/>
<feature type="compositionally biased region" description="Polar residues" evidence="6">
    <location>
        <begin position="1"/>
        <end position="19"/>
    </location>
</feature>
<feature type="domain" description="Hexokinase C-terminal" evidence="8">
    <location>
        <begin position="612"/>
        <end position="675"/>
    </location>
</feature>
<evidence type="ECO:0000256" key="5">
    <source>
        <dbReference type="ARBA" id="ARBA00022840"/>
    </source>
</evidence>
<dbReference type="PANTHER" id="PTHR19443:SF29">
    <property type="entry name" value="PHOSPHOTRANSFERASE"/>
    <property type="match status" value="1"/>
</dbReference>
<evidence type="ECO:0000256" key="3">
    <source>
        <dbReference type="ARBA" id="ARBA00022741"/>
    </source>
</evidence>
<dbReference type="Pfam" id="PF03727">
    <property type="entry name" value="Hexokinase_2"/>
    <property type="match status" value="2"/>
</dbReference>
<comment type="caution">
    <text evidence="9">The sequence shown here is derived from an EMBL/GenBank/DDBJ whole genome shotgun (WGS) entry which is preliminary data.</text>
</comment>
<dbReference type="VEuPathDB" id="FungiDB:AAP_03280"/>
<dbReference type="Proteomes" id="UP000242877">
    <property type="component" value="Unassembled WGS sequence"/>
</dbReference>
<feature type="region of interest" description="Disordered" evidence="6">
    <location>
        <begin position="579"/>
        <end position="601"/>
    </location>
</feature>
<evidence type="ECO:0000259" key="8">
    <source>
        <dbReference type="Pfam" id="PF03727"/>
    </source>
</evidence>
<dbReference type="CDD" id="cd24000">
    <property type="entry name" value="ASKHA_NBD_HK"/>
    <property type="match status" value="1"/>
</dbReference>
<dbReference type="GO" id="GO:0019158">
    <property type="term" value="F:mannokinase activity"/>
    <property type="evidence" value="ECO:0007669"/>
    <property type="project" value="TreeGrafter"/>
</dbReference>
<dbReference type="PRINTS" id="PR00475">
    <property type="entry name" value="HEXOKINASE"/>
</dbReference>
<feature type="domain" description="Hexokinase N-terminal" evidence="7">
    <location>
        <begin position="65"/>
        <end position="325"/>
    </location>
</feature>
<keyword evidence="4 9" id="KW-0418">Kinase</keyword>
<evidence type="ECO:0000256" key="4">
    <source>
        <dbReference type="ARBA" id="ARBA00022777"/>
    </source>
</evidence>
<evidence type="ECO:0000256" key="2">
    <source>
        <dbReference type="ARBA" id="ARBA00022679"/>
    </source>
</evidence>
<sequence length="690" mass="74661">MSLSVASMNHPSSPNTTISEEAPNVDIKEREFTLDTASISGSGTASAPGQPTTTSLPHDLESERINTFIEPLKVSDNTLYDLSCRFADVYHHLAQHSDTQFLPTPLTSLPCGKEKGRYLAIDVGGSNLRVAFIHLLGDVDEDEATPPPPPPPSQSAGPPSAGRTHQGTPRRSREYIGKPTRKRLARTYEKTWPIGEHLKKDKEGDLFLWIGDCMAEVVADSLGPLVSKGEPVPEELEMGITFSFPMIQESLSEATLMPTGKGFAITSDLNLGQTLLAGYERHTRKPYDGKQSEPSAKRRRRFTLPRLKIAAITNDAVATLASLAYMIKSLPNSRVAMGIIVGTGCNATIPMDLCKLHPDKAKQVRSQTPDAKQTIVNTEWTVNGTAPPLTELNITTKWDTLLDRACPRPGFQPFEYMTGGRYIGELVRIILYDYLTTYTNATQAALPANLVQPYALSTMYISTTVAQIPSDERLAATLQRTLPPPEFSEWYWTPGTAQAFRKIARAVQNRSAGLIASAVVGLLACQGELSLKEKKQSSTIPPPNPNFGFPLPGTHLNLPIIGASSSSANASSTSIAATAHSKSDSTASGRSSPGASSDNQVLAASTVPASWRAGPEEIVVAYTGGIIQQYPKFKETCQRYIDRLCMWNGPQESGKSVFLREASDGGIIGAGVLAGMVACHRDLVKRNERN</sequence>
<feature type="compositionally biased region" description="Polar residues" evidence="6">
    <location>
        <begin position="584"/>
        <end position="601"/>
    </location>
</feature>
<name>A0A167YNU0_9EURO</name>
<keyword evidence="2" id="KW-0808">Transferase</keyword>
<dbReference type="InterPro" id="IPR022673">
    <property type="entry name" value="Hexokinase_C"/>
</dbReference>
<dbReference type="GO" id="GO:0005829">
    <property type="term" value="C:cytosol"/>
    <property type="evidence" value="ECO:0007669"/>
    <property type="project" value="TreeGrafter"/>
</dbReference>
<dbReference type="InterPro" id="IPR043129">
    <property type="entry name" value="ATPase_NBD"/>
</dbReference>
<dbReference type="Gene3D" id="3.30.420.40">
    <property type="match status" value="1"/>
</dbReference>
<feature type="region of interest" description="Disordered" evidence="6">
    <location>
        <begin position="140"/>
        <end position="178"/>
    </location>
</feature>
<dbReference type="GO" id="GO:0008865">
    <property type="term" value="F:fructokinase activity"/>
    <property type="evidence" value="ECO:0007669"/>
    <property type="project" value="TreeGrafter"/>
</dbReference>
<dbReference type="AlphaFoldDB" id="A0A167YNU0"/>
<dbReference type="InterPro" id="IPR022672">
    <property type="entry name" value="Hexokinase_N"/>
</dbReference>
<keyword evidence="3" id="KW-0547">Nucleotide-binding</keyword>
<dbReference type="GO" id="GO:0004340">
    <property type="term" value="F:glucokinase activity"/>
    <property type="evidence" value="ECO:0007669"/>
    <property type="project" value="TreeGrafter"/>
</dbReference>
<dbReference type="Gene3D" id="3.40.367.20">
    <property type="match status" value="1"/>
</dbReference>
<dbReference type="GO" id="GO:0005536">
    <property type="term" value="F:D-glucose binding"/>
    <property type="evidence" value="ECO:0007669"/>
    <property type="project" value="InterPro"/>
</dbReference>